<dbReference type="PANTHER" id="PTHR10188">
    <property type="entry name" value="L-ASPARAGINASE"/>
    <property type="match status" value="1"/>
</dbReference>
<dbReference type="InterPro" id="IPR000246">
    <property type="entry name" value="Peptidase_T2"/>
</dbReference>
<dbReference type="OrthoDB" id="77601at2759"/>
<feature type="site" description="Cleavage; by autolysis" evidence="2">
    <location>
        <begin position="194"/>
        <end position="195"/>
    </location>
</feature>
<dbReference type="AlphaFoldDB" id="A0A165F440"/>
<gene>
    <name evidence="3" type="ORF">LAESUDRAFT_697203</name>
</gene>
<name>A0A165F440_9APHY</name>
<evidence type="ECO:0000256" key="2">
    <source>
        <dbReference type="PIRSR" id="PIRSR600246-3"/>
    </source>
</evidence>
<evidence type="ECO:0000313" key="4">
    <source>
        <dbReference type="Proteomes" id="UP000076871"/>
    </source>
</evidence>
<feature type="active site" description="Nucleophile" evidence="1">
    <location>
        <position position="195"/>
    </location>
</feature>
<dbReference type="STRING" id="1314785.A0A165F440"/>
<dbReference type="GO" id="GO:0004298">
    <property type="term" value="F:threonine-type endopeptidase activity"/>
    <property type="evidence" value="ECO:0007669"/>
    <property type="project" value="InterPro"/>
</dbReference>
<evidence type="ECO:0000313" key="3">
    <source>
        <dbReference type="EMBL" id="KZT08342.1"/>
    </source>
</evidence>
<keyword evidence="3" id="KW-0378">Hydrolase</keyword>
<dbReference type="GeneID" id="63823327"/>
<dbReference type="GO" id="GO:0051604">
    <property type="term" value="P:protein maturation"/>
    <property type="evidence" value="ECO:0007669"/>
    <property type="project" value="TreeGrafter"/>
</dbReference>
<dbReference type="PANTHER" id="PTHR10188:SF8">
    <property type="entry name" value="THREONINE ASPARTASE 1"/>
    <property type="match status" value="1"/>
</dbReference>
<dbReference type="Gene3D" id="3.60.20.30">
    <property type="entry name" value="(Glycosyl)asparaginase"/>
    <property type="match status" value="1"/>
</dbReference>
<keyword evidence="4" id="KW-1185">Reference proteome</keyword>
<dbReference type="SUPFAM" id="SSF56235">
    <property type="entry name" value="N-terminal nucleophile aminohydrolases (Ntn hydrolases)"/>
    <property type="match status" value="1"/>
</dbReference>
<dbReference type="Proteomes" id="UP000076871">
    <property type="component" value="Unassembled WGS sequence"/>
</dbReference>
<organism evidence="3 4">
    <name type="scientific">Laetiporus sulphureus 93-53</name>
    <dbReference type="NCBI Taxonomy" id="1314785"/>
    <lineage>
        <taxon>Eukaryota</taxon>
        <taxon>Fungi</taxon>
        <taxon>Dikarya</taxon>
        <taxon>Basidiomycota</taxon>
        <taxon>Agaricomycotina</taxon>
        <taxon>Agaricomycetes</taxon>
        <taxon>Polyporales</taxon>
        <taxon>Laetiporus</taxon>
    </lineage>
</organism>
<dbReference type="Pfam" id="PF01112">
    <property type="entry name" value="Asparaginase_2"/>
    <property type="match status" value="1"/>
</dbReference>
<reference evidence="3 4" key="1">
    <citation type="journal article" date="2016" name="Mol. Biol. Evol.">
        <title>Comparative Genomics of Early-Diverging Mushroom-Forming Fungi Provides Insights into the Origins of Lignocellulose Decay Capabilities.</title>
        <authorList>
            <person name="Nagy L.G."/>
            <person name="Riley R."/>
            <person name="Tritt A."/>
            <person name="Adam C."/>
            <person name="Daum C."/>
            <person name="Floudas D."/>
            <person name="Sun H."/>
            <person name="Yadav J.S."/>
            <person name="Pangilinan J."/>
            <person name="Larsson K.H."/>
            <person name="Matsuura K."/>
            <person name="Barry K."/>
            <person name="Labutti K."/>
            <person name="Kuo R."/>
            <person name="Ohm R.A."/>
            <person name="Bhattacharya S.S."/>
            <person name="Shirouzu T."/>
            <person name="Yoshinaga Y."/>
            <person name="Martin F.M."/>
            <person name="Grigoriev I.V."/>
            <person name="Hibbett D.S."/>
        </authorList>
    </citation>
    <scope>NUCLEOTIDE SEQUENCE [LARGE SCALE GENOMIC DNA]</scope>
    <source>
        <strain evidence="3 4">93-53</strain>
    </source>
</reference>
<sequence length="374" mass="39338">MIAVHGGAGVHPRSTEAEVKRSLKLACRKALLKLQEGRPSLDAVEVAITALEDAECLNAGYGSNLTIDGKVECDASIMDGSTGNYGSVGAISGFPHPIEGARAVLEYSSVPDPLGRIAPMILVGDGALSFARSRGLPDVPAASMIAPRPQQEWIKWKTALDSALSSQKDAVQMGAATSAGDRHAVSSDLRQKQDTVGAVSWDSGKTLAAGVSSGGLLLKHSGRIGEAAVYGAGCWARECSSETIGGVTCSVSGAGEDIIRAALAKTICDALETSEGDRTHAVVQSILADRLNAVRAGEEIREAETGLLLLVKERDMHDHRIIPRLWCAFTTESMAIAYASSLDPRPKALVLRRSSADRINGRPFYITALPLTRA</sequence>
<dbReference type="InterPro" id="IPR037464">
    <property type="entry name" value="Taspase1"/>
</dbReference>
<dbReference type="GO" id="GO:0005737">
    <property type="term" value="C:cytoplasm"/>
    <property type="evidence" value="ECO:0007669"/>
    <property type="project" value="TreeGrafter"/>
</dbReference>
<proteinExistence type="predicted"/>
<dbReference type="InterPro" id="IPR029055">
    <property type="entry name" value="Ntn_hydrolases_N"/>
</dbReference>
<dbReference type="InParanoid" id="A0A165F440"/>
<dbReference type="FunCoup" id="A0A165F440">
    <property type="interactions" value="33"/>
</dbReference>
<dbReference type="EMBL" id="KV427615">
    <property type="protein sequence ID" value="KZT08342.1"/>
    <property type="molecule type" value="Genomic_DNA"/>
</dbReference>
<protein>
    <submittedName>
        <fullName evidence="3">N-terminal nucleophile aminohydrolase</fullName>
    </submittedName>
</protein>
<accession>A0A165F440</accession>
<dbReference type="RefSeq" id="XP_040766082.1">
    <property type="nucleotide sequence ID" value="XM_040906298.1"/>
</dbReference>
<evidence type="ECO:0000256" key="1">
    <source>
        <dbReference type="PIRSR" id="PIRSR600246-1"/>
    </source>
</evidence>
<dbReference type="CDD" id="cd04514">
    <property type="entry name" value="Taspase1_like"/>
    <property type="match status" value="1"/>
</dbReference>